<proteinExistence type="inferred from homology"/>
<reference evidence="2" key="2">
    <citation type="journal article" date="2022" name="BMC Genomics">
        <title>Comparative genome analysis of mycobacteria focusing on tRNA and non-coding RNA.</title>
        <authorList>
            <person name="Behra P.R.K."/>
            <person name="Pettersson B.M.F."/>
            <person name="Ramesh M."/>
            <person name="Das S."/>
            <person name="Dasgupta S."/>
            <person name="Kirsebom L.A."/>
        </authorList>
    </citation>
    <scope>NUCLEOTIDE SEQUENCE</scope>
    <source>
        <strain evidence="2">DSM 44838</strain>
    </source>
</reference>
<dbReference type="InterPro" id="IPR036610">
    <property type="entry name" value="PEBP-like_sf"/>
</dbReference>
<keyword evidence="3" id="KW-1185">Reference proteome</keyword>
<dbReference type="InterPro" id="IPR005247">
    <property type="entry name" value="YbhB_YbcL/LppC-like"/>
</dbReference>
<comment type="similarity">
    <text evidence="1">Belongs to the UPF0098 family.</text>
</comment>
<name>A0A9X2YHC0_9MYCO</name>
<gene>
    <name evidence="2" type="ORF">H7K45_01870</name>
</gene>
<protein>
    <submittedName>
        <fullName evidence="2">YbhB/YbcL family Raf kinase inhibitor-like protein</fullName>
    </submittedName>
</protein>
<dbReference type="SUPFAM" id="SSF49777">
    <property type="entry name" value="PEBP-like"/>
    <property type="match status" value="1"/>
</dbReference>
<evidence type="ECO:0000313" key="2">
    <source>
        <dbReference type="EMBL" id="MCV7419277.1"/>
    </source>
</evidence>
<organism evidence="2 3">
    <name type="scientific">Mycobacterium yunnanensis</name>
    <dbReference type="NCBI Taxonomy" id="368477"/>
    <lineage>
        <taxon>Bacteria</taxon>
        <taxon>Bacillati</taxon>
        <taxon>Actinomycetota</taxon>
        <taxon>Actinomycetes</taxon>
        <taxon>Mycobacteriales</taxon>
        <taxon>Mycobacteriaceae</taxon>
        <taxon>Mycobacterium</taxon>
    </lineage>
</organism>
<accession>A0A9X2YHC0</accession>
<comment type="caution">
    <text evidence="2">The sequence shown here is derived from an EMBL/GenBank/DDBJ whole genome shotgun (WGS) entry which is preliminary data.</text>
</comment>
<evidence type="ECO:0000313" key="3">
    <source>
        <dbReference type="Proteomes" id="UP001141629"/>
    </source>
</evidence>
<dbReference type="AlphaFoldDB" id="A0A9X2YHC0"/>
<dbReference type="Gene3D" id="3.90.280.10">
    <property type="entry name" value="PEBP-like"/>
    <property type="match status" value="1"/>
</dbReference>
<dbReference type="Proteomes" id="UP001141629">
    <property type="component" value="Unassembled WGS sequence"/>
</dbReference>
<dbReference type="EMBL" id="JACKVK010000001">
    <property type="protein sequence ID" value="MCV7419277.1"/>
    <property type="molecule type" value="Genomic_DNA"/>
</dbReference>
<dbReference type="Pfam" id="PF01161">
    <property type="entry name" value="PBP"/>
    <property type="match status" value="1"/>
</dbReference>
<evidence type="ECO:0000256" key="1">
    <source>
        <dbReference type="ARBA" id="ARBA00007120"/>
    </source>
</evidence>
<dbReference type="InterPro" id="IPR008914">
    <property type="entry name" value="PEBP"/>
</dbReference>
<dbReference type="CDD" id="cd00865">
    <property type="entry name" value="PEBP_bact_arch"/>
    <property type="match status" value="1"/>
</dbReference>
<reference evidence="2" key="1">
    <citation type="submission" date="2020-07" db="EMBL/GenBank/DDBJ databases">
        <authorList>
            <person name="Pettersson B.M.F."/>
            <person name="Behra P.R.K."/>
            <person name="Ramesh M."/>
            <person name="Das S."/>
            <person name="Dasgupta S."/>
            <person name="Kirsebom L.A."/>
        </authorList>
    </citation>
    <scope>NUCLEOTIDE SEQUENCE</scope>
    <source>
        <strain evidence="2">DSM 44838</strain>
    </source>
</reference>
<sequence length="190" mass="20173">MNQDHPRRGLGALLVPVRAGQAKLVWNRPALRATDDLGLTSADFGHESTIPRAHAATRIGGANRSPSLTWSAAPPSTAELLLVVEDVDVPLPRPLAHVAALIDPEVTSLPAGGLSASTVGDGVQLLKVLLGRGYEGPAPIRGHGPHRYVFQLFALADPIPDHARKNLRTALKTPTRVLARGRLDGFVERA</sequence>
<dbReference type="RefSeq" id="WP_263994022.1">
    <property type="nucleotide sequence ID" value="NZ_JACKVK010000001.1"/>
</dbReference>